<keyword evidence="3" id="KW-0804">Transcription</keyword>
<dbReference type="PROSITE" id="PS50956">
    <property type="entry name" value="HTH_ASNC_2"/>
    <property type="match status" value="1"/>
</dbReference>
<dbReference type="FunFam" id="1.10.10.10:FF:000186">
    <property type="entry name" value="AsnC family transcriptional regulator"/>
    <property type="match status" value="1"/>
</dbReference>
<dbReference type="PANTHER" id="PTHR30154:SF34">
    <property type="entry name" value="TRANSCRIPTIONAL REGULATOR AZLB"/>
    <property type="match status" value="1"/>
</dbReference>
<dbReference type="CDD" id="cd00090">
    <property type="entry name" value="HTH_ARSR"/>
    <property type="match status" value="1"/>
</dbReference>
<dbReference type="RefSeq" id="WP_013299341.1">
    <property type="nucleotide sequence ID" value="NC_014414.1"/>
</dbReference>
<dbReference type="InterPro" id="IPR000485">
    <property type="entry name" value="AsnC-type_HTH_dom"/>
</dbReference>
<protein>
    <submittedName>
        <fullName evidence="5">Transcriptional regulator, AsnC family protein</fullName>
    </submittedName>
</protein>
<dbReference type="OrthoDB" id="9802341at2"/>
<dbReference type="GO" id="GO:0006355">
    <property type="term" value="P:regulation of DNA-templated transcription"/>
    <property type="evidence" value="ECO:0007669"/>
    <property type="project" value="UniProtKB-ARBA"/>
</dbReference>
<name>E0TBJ2_PARBH</name>
<dbReference type="Pfam" id="PF01037">
    <property type="entry name" value="AsnC_trans_reg"/>
    <property type="match status" value="1"/>
</dbReference>
<evidence type="ECO:0000256" key="2">
    <source>
        <dbReference type="ARBA" id="ARBA00023125"/>
    </source>
</evidence>
<dbReference type="eggNOG" id="COG1522">
    <property type="taxonomic scope" value="Bacteria"/>
</dbReference>
<dbReference type="InterPro" id="IPR011991">
    <property type="entry name" value="ArsR-like_HTH"/>
</dbReference>
<dbReference type="KEGG" id="pbr:PB2503_01442"/>
<dbReference type="EMBL" id="CP002156">
    <property type="protein sequence ID" value="ADM08367.1"/>
    <property type="molecule type" value="Genomic_DNA"/>
</dbReference>
<evidence type="ECO:0000256" key="1">
    <source>
        <dbReference type="ARBA" id="ARBA00023015"/>
    </source>
</evidence>
<sequence length="162" mass="17699">MPAERSLDRIDRAILAELQHDGRLTNQRLAEKVALSPSACLARVKRLEAAGVIRGYTARVAPSALGLPVTVFAELTLATHDLRRVRAVEVALRAMPEVVEALQVSGSYDYLVRFVVSDMDRWSVLADSLFDGDLPLQKIVTVVMMKEIKSGGMLPMDTGALP</sequence>
<evidence type="ECO:0000256" key="3">
    <source>
        <dbReference type="ARBA" id="ARBA00023163"/>
    </source>
</evidence>
<keyword evidence="6" id="KW-1185">Reference proteome</keyword>
<dbReference type="InterPro" id="IPR019888">
    <property type="entry name" value="Tscrpt_reg_AsnC-like"/>
</dbReference>
<dbReference type="InterPro" id="IPR019887">
    <property type="entry name" value="Tscrpt_reg_AsnC/Lrp_C"/>
</dbReference>
<dbReference type="SUPFAM" id="SSF54909">
    <property type="entry name" value="Dimeric alpha+beta barrel"/>
    <property type="match status" value="1"/>
</dbReference>
<dbReference type="SUPFAM" id="SSF46785">
    <property type="entry name" value="Winged helix' DNA-binding domain"/>
    <property type="match status" value="1"/>
</dbReference>
<dbReference type="HOGENOM" id="CLU_091233_0_3_5"/>
<dbReference type="PANTHER" id="PTHR30154">
    <property type="entry name" value="LEUCINE-RESPONSIVE REGULATORY PROTEIN"/>
    <property type="match status" value="1"/>
</dbReference>
<keyword evidence="1" id="KW-0805">Transcription regulation</keyword>
<dbReference type="STRING" id="314260.PB2503_01442"/>
<feature type="domain" description="HTH asnC-type" evidence="4">
    <location>
        <begin position="7"/>
        <end position="68"/>
    </location>
</feature>
<evidence type="ECO:0000259" key="4">
    <source>
        <dbReference type="PROSITE" id="PS50956"/>
    </source>
</evidence>
<dbReference type="InterPro" id="IPR036390">
    <property type="entry name" value="WH_DNA-bd_sf"/>
</dbReference>
<dbReference type="SMART" id="SM00344">
    <property type="entry name" value="HTH_ASNC"/>
    <property type="match status" value="1"/>
</dbReference>
<dbReference type="PRINTS" id="PR00033">
    <property type="entry name" value="HTHASNC"/>
</dbReference>
<dbReference type="Gene3D" id="1.10.10.10">
    <property type="entry name" value="Winged helix-like DNA-binding domain superfamily/Winged helix DNA-binding domain"/>
    <property type="match status" value="1"/>
</dbReference>
<dbReference type="GO" id="GO:0005829">
    <property type="term" value="C:cytosol"/>
    <property type="evidence" value="ECO:0007669"/>
    <property type="project" value="TreeGrafter"/>
</dbReference>
<dbReference type="GO" id="GO:0043565">
    <property type="term" value="F:sequence-specific DNA binding"/>
    <property type="evidence" value="ECO:0007669"/>
    <property type="project" value="InterPro"/>
</dbReference>
<evidence type="ECO:0000313" key="6">
    <source>
        <dbReference type="Proteomes" id="UP000001302"/>
    </source>
</evidence>
<reference evidence="5 6" key="2">
    <citation type="journal article" date="2011" name="J. Bacteriol.">
        <title>Complete genome sequence of strain HTCC2503T of Parvularcula bermudensis, the type species of the order "Parvularculales" in the class Alphaproteobacteria.</title>
        <authorList>
            <person name="Oh H.M."/>
            <person name="Kang I."/>
            <person name="Vergin K.L."/>
            <person name="Kang D."/>
            <person name="Rhee K.H."/>
            <person name="Giovannoni S.J."/>
            <person name="Cho J.C."/>
        </authorList>
    </citation>
    <scope>NUCLEOTIDE SEQUENCE [LARGE SCALE GENOMIC DNA]</scope>
    <source>
        <strain evidence="6">ATCC BAA-594 / HTCC2503 / KCTC 12087</strain>
    </source>
</reference>
<dbReference type="AlphaFoldDB" id="E0TBJ2"/>
<dbReference type="Proteomes" id="UP000001302">
    <property type="component" value="Chromosome"/>
</dbReference>
<dbReference type="Pfam" id="PF13412">
    <property type="entry name" value="HTH_24"/>
    <property type="match status" value="1"/>
</dbReference>
<organism evidence="5 6">
    <name type="scientific">Parvularcula bermudensis (strain ATCC BAA-594 / HTCC2503 / KCTC 12087)</name>
    <dbReference type="NCBI Taxonomy" id="314260"/>
    <lineage>
        <taxon>Bacteria</taxon>
        <taxon>Pseudomonadati</taxon>
        <taxon>Pseudomonadota</taxon>
        <taxon>Alphaproteobacteria</taxon>
        <taxon>Parvularculales</taxon>
        <taxon>Parvularculaceae</taxon>
        <taxon>Parvularcula</taxon>
    </lineage>
</organism>
<dbReference type="InterPro" id="IPR036388">
    <property type="entry name" value="WH-like_DNA-bd_sf"/>
</dbReference>
<gene>
    <name evidence="5" type="ordered locus">PB2503_01442</name>
</gene>
<dbReference type="Gene3D" id="3.30.70.920">
    <property type="match status" value="1"/>
</dbReference>
<accession>E0TBJ2</accession>
<dbReference type="InterPro" id="IPR011008">
    <property type="entry name" value="Dimeric_a/b-barrel"/>
</dbReference>
<keyword evidence="2" id="KW-0238">DNA-binding</keyword>
<proteinExistence type="predicted"/>
<dbReference type="GO" id="GO:0043200">
    <property type="term" value="P:response to amino acid"/>
    <property type="evidence" value="ECO:0007669"/>
    <property type="project" value="TreeGrafter"/>
</dbReference>
<evidence type="ECO:0000313" key="5">
    <source>
        <dbReference type="EMBL" id="ADM08367.1"/>
    </source>
</evidence>
<reference evidence="6" key="1">
    <citation type="submission" date="2010-08" db="EMBL/GenBank/DDBJ databases">
        <title>Genome sequence of Parvularcula bermudensis HTCC2503.</title>
        <authorList>
            <person name="Kang D.-M."/>
            <person name="Oh H.-M."/>
            <person name="Cho J.-C."/>
        </authorList>
    </citation>
    <scope>NUCLEOTIDE SEQUENCE [LARGE SCALE GENOMIC DNA]</scope>
    <source>
        <strain evidence="6">ATCC BAA-594 / HTCC2503 / KCTC 12087</strain>
    </source>
</reference>